<evidence type="ECO:0000256" key="4">
    <source>
        <dbReference type="ARBA" id="ARBA00022630"/>
    </source>
</evidence>
<organism evidence="9 10">
    <name type="scientific">Marinicella pacifica</name>
    <dbReference type="NCBI Taxonomy" id="1171543"/>
    <lineage>
        <taxon>Bacteria</taxon>
        <taxon>Pseudomonadati</taxon>
        <taxon>Pseudomonadota</taxon>
        <taxon>Gammaproteobacteria</taxon>
        <taxon>Lysobacterales</taxon>
        <taxon>Marinicellaceae</taxon>
        <taxon>Marinicella</taxon>
    </lineage>
</organism>
<dbReference type="GO" id="GO:0004497">
    <property type="term" value="F:monooxygenase activity"/>
    <property type="evidence" value="ECO:0007669"/>
    <property type="project" value="UniProtKB-KW"/>
</dbReference>
<comment type="similarity">
    <text evidence="3">Belongs to the UbiH/COQ6 family.</text>
</comment>
<dbReference type="GO" id="GO:0071949">
    <property type="term" value="F:FAD binding"/>
    <property type="evidence" value="ECO:0007669"/>
    <property type="project" value="InterPro"/>
</dbReference>
<gene>
    <name evidence="9" type="ORF">GCM10011365_08800</name>
</gene>
<dbReference type="EMBL" id="BMEO01000003">
    <property type="protein sequence ID" value="GGF89895.1"/>
    <property type="molecule type" value="Genomic_DNA"/>
</dbReference>
<dbReference type="RefSeq" id="WP_188364478.1">
    <property type="nucleotide sequence ID" value="NZ_BAABJF010000017.1"/>
</dbReference>
<keyword evidence="5" id="KW-0274">FAD</keyword>
<dbReference type="Gene3D" id="3.50.50.60">
    <property type="entry name" value="FAD/NAD(P)-binding domain"/>
    <property type="match status" value="2"/>
</dbReference>
<keyword evidence="7" id="KW-0503">Monooxygenase</keyword>
<evidence type="ECO:0000256" key="2">
    <source>
        <dbReference type="ARBA" id="ARBA00004749"/>
    </source>
</evidence>
<dbReference type="InterPro" id="IPR010971">
    <property type="entry name" value="UbiH/COQ6"/>
</dbReference>
<dbReference type="AlphaFoldDB" id="A0A917CKZ7"/>
<dbReference type="SUPFAM" id="SSF51905">
    <property type="entry name" value="FAD/NAD(P)-binding domain"/>
    <property type="match status" value="1"/>
</dbReference>
<dbReference type="NCBIfam" id="TIGR01988">
    <property type="entry name" value="Ubi-OHases"/>
    <property type="match status" value="1"/>
</dbReference>
<name>A0A917CKZ7_9GAMM</name>
<evidence type="ECO:0000256" key="3">
    <source>
        <dbReference type="ARBA" id="ARBA00005349"/>
    </source>
</evidence>
<dbReference type="InterPro" id="IPR036188">
    <property type="entry name" value="FAD/NAD-bd_sf"/>
</dbReference>
<dbReference type="PANTHER" id="PTHR43876:SF7">
    <property type="entry name" value="UBIQUINONE BIOSYNTHESIS MONOOXYGENASE COQ6, MITOCHONDRIAL"/>
    <property type="match status" value="1"/>
</dbReference>
<evidence type="ECO:0000256" key="6">
    <source>
        <dbReference type="ARBA" id="ARBA00023002"/>
    </source>
</evidence>
<accession>A0A917CKZ7</accession>
<sequence length="387" mass="43218">MNTYDVIISGGGMVGAICANALAAADLSVALVEVAPRLNCQPQDKRTLRVVAVAEKHLKYLNDLGLLQEVGLNRIGPYHAMQVWDNNSSGELQFNSPKNTHLGAIIENKWLAYAAQKKLQDCPSVKTFYEHSIDSFAQSPRQVSVTLDNREKLQGRLLLACEGAGSPLREMAGIGVRNSFYKQHAIVCYLGVNNAPEKTALQAFNHSGPVALLPMGGDIFSLVWSCDEDQYQRWLDADEAHFINGLQAHLRRDFGDIKIISERVSFPLRQMYADQTVLNRLVLMGDSAHVVHPLAGQGVNLGLSDVAELVRQIQNINLRDEQAVTRSLKRYQRRRHSDVLITSELMSFLQRFYALEQPGATWLRSKGINLVNRFKPLKHWLVHQAGS</sequence>
<comment type="caution">
    <text evidence="9">The sequence shown here is derived from an EMBL/GenBank/DDBJ whole genome shotgun (WGS) entry which is preliminary data.</text>
</comment>
<reference evidence="9" key="2">
    <citation type="submission" date="2020-09" db="EMBL/GenBank/DDBJ databases">
        <authorList>
            <person name="Sun Q."/>
            <person name="Zhou Y."/>
        </authorList>
    </citation>
    <scope>NUCLEOTIDE SEQUENCE</scope>
    <source>
        <strain evidence="9">CGMCC 1.12181</strain>
    </source>
</reference>
<evidence type="ECO:0000256" key="1">
    <source>
        <dbReference type="ARBA" id="ARBA00001974"/>
    </source>
</evidence>
<reference evidence="9" key="1">
    <citation type="journal article" date="2014" name="Int. J. Syst. Evol. Microbiol.">
        <title>Complete genome sequence of Corynebacterium casei LMG S-19264T (=DSM 44701T), isolated from a smear-ripened cheese.</title>
        <authorList>
            <consortium name="US DOE Joint Genome Institute (JGI-PGF)"/>
            <person name="Walter F."/>
            <person name="Albersmeier A."/>
            <person name="Kalinowski J."/>
            <person name="Ruckert C."/>
        </authorList>
    </citation>
    <scope>NUCLEOTIDE SEQUENCE</scope>
    <source>
        <strain evidence="9">CGMCC 1.12181</strain>
    </source>
</reference>
<evidence type="ECO:0000313" key="10">
    <source>
        <dbReference type="Proteomes" id="UP000605253"/>
    </source>
</evidence>
<dbReference type="PRINTS" id="PR00420">
    <property type="entry name" value="RNGMNOXGNASE"/>
</dbReference>
<evidence type="ECO:0000313" key="9">
    <source>
        <dbReference type="EMBL" id="GGF89895.1"/>
    </source>
</evidence>
<keyword evidence="4" id="KW-0285">Flavoprotein</keyword>
<evidence type="ECO:0000259" key="8">
    <source>
        <dbReference type="Pfam" id="PF01494"/>
    </source>
</evidence>
<dbReference type="Proteomes" id="UP000605253">
    <property type="component" value="Unassembled WGS sequence"/>
</dbReference>
<dbReference type="Pfam" id="PF01494">
    <property type="entry name" value="FAD_binding_3"/>
    <property type="match status" value="1"/>
</dbReference>
<proteinExistence type="inferred from homology"/>
<dbReference type="GO" id="GO:0016705">
    <property type="term" value="F:oxidoreductase activity, acting on paired donors, with incorporation or reduction of molecular oxygen"/>
    <property type="evidence" value="ECO:0007669"/>
    <property type="project" value="InterPro"/>
</dbReference>
<keyword evidence="10" id="KW-1185">Reference proteome</keyword>
<comment type="pathway">
    <text evidence="2">Cofactor biosynthesis; ubiquinone biosynthesis.</text>
</comment>
<feature type="domain" description="FAD-binding" evidence="8">
    <location>
        <begin position="4"/>
        <end position="337"/>
    </location>
</feature>
<dbReference type="PROSITE" id="PS01304">
    <property type="entry name" value="UBIH"/>
    <property type="match status" value="1"/>
</dbReference>
<dbReference type="InterPro" id="IPR002938">
    <property type="entry name" value="FAD-bd"/>
</dbReference>
<dbReference type="PANTHER" id="PTHR43876">
    <property type="entry name" value="UBIQUINONE BIOSYNTHESIS MONOOXYGENASE COQ6, MITOCHONDRIAL"/>
    <property type="match status" value="1"/>
</dbReference>
<evidence type="ECO:0000256" key="7">
    <source>
        <dbReference type="ARBA" id="ARBA00023033"/>
    </source>
</evidence>
<dbReference type="InterPro" id="IPR018168">
    <property type="entry name" value="Ubi_Hdrlase_CS"/>
</dbReference>
<keyword evidence="6" id="KW-0560">Oxidoreductase</keyword>
<dbReference type="GO" id="GO:0006744">
    <property type="term" value="P:ubiquinone biosynthetic process"/>
    <property type="evidence" value="ECO:0007669"/>
    <property type="project" value="InterPro"/>
</dbReference>
<comment type="cofactor">
    <cofactor evidence="1">
        <name>FAD</name>
        <dbReference type="ChEBI" id="CHEBI:57692"/>
    </cofactor>
</comment>
<evidence type="ECO:0000256" key="5">
    <source>
        <dbReference type="ARBA" id="ARBA00022827"/>
    </source>
</evidence>
<protein>
    <submittedName>
        <fullName evidence="9">2-octaprenylphenol hydroxylase</fullName>
    </submittedName>
</protein>
<dbReference type="InterPro" id="IPR051205">
    <property type="entry name" value="UbiH/COQ6_monooxygenase"/>
</dbReference>